<feature type="region of interest" description="Disordered" evidence="4">
    <location>
        <begin position="441"/>
        <end position="464"/>
    </location>
</feature>
<dbReference type="GO" id="GO:0005737">
    <property type="term" value="C:cytoplasm"/>
    <property type="evidence" value="ECO:0007669"/>
    <property type="project" value="TreeGrafter"/>
</dbReference>
<feature type="domain" description="WW" evidence="6">
    <location>
        <begin position="664"/>
        <end position="698"/>
    </location>
</feature>
<dbReference type="Gene3D" id="1.10.555.10">
    <property type="entry name" value="Rho GTPase activation protein"/>
    <property type="match status" value="1"/>
</dbReference>
<feature type="region of interest" description="Disordered" evidence="4">
    <location>
        <begin position="1463"/>
        <end position="1489"/>
    </location>
</feature>
<feature type="compositionally biased region" description="Low complexity" evidence="4">
    <location>
        <begin position="808"/>
        <end position="820"/>
    </location>
</feature>
<dbReference type="GO" id="GO:0007165">
    <property type="term" value="P:signal transduction"/>
    <property type="evidence" value="ECO:0007669"/>
    <property type="project" value="InterPro"/>
</dbReference>
<dbReference type="SMART" id="SM00324">
    <property type="entry name" value="RhoGAP"/>
    <property type="match status" value="1"/>
</dbReference>
<feature type="compositionally biased region" description="Low complexity" evidence="4">
    <location>
        <begin position="208"/>
        <end position="220"/>
    </location>
</feature>
<feature type="compositionally biased region" description="Polar residues" evidence="4">
    <location>
        <begin position="735"/>
        <end position="745"/>
    </location>
</feature>
<evidence type="ECO:0000259" key="7">
    <source>
        <dbReference type="PROSITE" id="PS50238"/>
    </source>
</evidence>
<feature type="compositionally biased region" description="Low complexity" evidence="4">
    <location>
        <begin position="1063"/>
        <end position="1074"/>
    </location>
</feature>
<dbReference type="GO" id="GO:0005096">
    <property type="term" value="F:GTPase activator activity"/>
    <property type="evidence" value="ECO:0007669"/>
    <property type="project" value="UniProtKB-KW"/>
</dbReference>
<evidence type="ECO:0000313" key="8">
    <source>
        <dbReference type="EMBL" id="KAK4320024.1"/>
    </source>
</evidence>
<dbReference type="Gene3D" id="2.30.29.30">
    <property type="entry name" value="Pleckstrin-homology domain (PH domain)/Phosphotyrosine-binding domain (PTB)"/>
    <property type="match status" value="1"/>
</dbReference>
<feature type="region of interest" description="Disordered" evidence="4">
    <location>
        <begin position="523"/>
        <end position="820"/>
    </location>
</feature>
<sequence length="1723" mass="194164">MSEGRNVGTCEEYVKATQDYSYQRDDRTLHMYKGEIFMLLRRSTPDWWQVIRQCETHAFYAPAQFLQVTVVPHDQMKQYIQQARQHQKQQQQQQSQQFKKDKGQLYFQQQQQGYVQKAGGEEIVVGRRPQVLPYHMGDSVGELASPGPQVPSQVYLTKIEPTLVHTERKEVCPGRHHGFSSFKSDVSKGFPSHSTSSELPVSTGNLQSHESSSSHTSKSSLNDGSAESLKHFHFRKQVMKASSHDELTKGERSQSSLDVSQPKAASSEELDARYATRDFLFKSNQLSHRHRSNSVDFRLFHKELSFTEMKQGSLDKGRKPRISKDPGNRRRSWAVEEIRGCENFRPSLRRGEAVDAAIVLDVPPKLPPKQKKHRMDAFKSSSENLSKLEGPIDLKLQEVKMYKNMQPQATSSLPLTKDVERGHSRHASDPLMLAQDDKKTIGRDWNNQGNSRDHPIALPRKMLPPQVSPLDVRKAAKDTQAGVRIDSLTFGEVSKDANGNQVKKSSSHSSLNTGIATSIEGGFLRRGGSMSQSSYKHKPYPEVLDKSTGTHDIIKKPESNSDILRKPDGTPDSQRKATSTTLPSQSIPEPNKKGQSSTSKSSGGFKEKFSSFKQKGGRKDTERKDEEKENDICKIPPRETPTPDSSRGGKLMPTPPSPQTPPQRIVLEDWGEYVDEATGRPYYYNSRTREKRWKPPRKGIHSISIPEVPTFDKGDEGVGSISRGAPRSPAPDYPTSPTFGSQQPFSYSHLSESSPHPLSYSRSATAIPTCSPTPHPAASSHSLPGTGSSQSKRITPPRHPLIPPAVPPSSAKPSLPVTPTTPEISEAIPSESSALLDVLYNVPVPPGWEKRYDAFLQQVYFFNKHTHERNTMDIAKELQLEANVFHDQYTKEGVAKRISVPSFCEPESPQAERLRHISSDQVTSGGRQVLNQTLSGDTPELEHEISGVKASQGRKIPPQKPPRKTTKTLKPSVSLLTIESQRHPSTGGQTIPLLSHPNTPSILDAGSRVSSFAPRSSFHQRGHTRSKSETVKIQPLDLEEASLDSHLAKTLKETMVITTGTISPKSPCSLSPKSPRSPGPVSPVLPNSNSPTRDTHGNVSILAKSLRLQVPGGPRDNDTWKNKKSVKDANLLTRPTITEDSTEAVSAPPEVLARQTQLFKELNFQLKPETSTRQTSTNHGSTMEQTDNRKILGNVRKSTFISQDEVGSILEDKSLASIPRLIRPADLGDLSDPVSPLFKRFLDWDDPGSSDSTPSWTFTSPDRKWQDIDKVQLHTYAQSLQWLATVNDEGKVYYYEESGCKSQWRLPQTVLEETDDPDSRCDSLNRPTSPPENVRISRLAECLSELKEYTEKEGFVQRTFLMREGKKVRKNWTSSYVRFINREFDSGATGILYFSKSRDDEKKPDFFEMYPRCQLEYASDRKTSRTLVLGLRNARDTEVLMQFEDKEIVHEWQRFLEMQEGIDYTPPEKEEKKGKRGSDKLKRAASVEQLSPDSKGITDKLRNFIKRRPPKETLEKKGIYRESVFGSTLAELHQQDKTAIPIFVLQCINHIEKSDENLQTDGLYRISGNAAQIQKIRFEVAQRNYTILSQEKEIHNLSGSLKLFFRELKEPLIPYDIYNDFIQATGSEFRRKNQQVEKLNKAVNKLPSENYDTLRVLLQHLLRVNEFEAENRMSLSNLAIVFGPCLLWPRETNSHDLMTDVMLHNRVIEGLLSDYAKIFTSRR</sequence>
<dbReference type="InterPro" id="IPR001202">
    <property type="entry name" value="WW_dom"/>
</dbReference>
<dbReference type="SUPFAM" id="SSF50729">
    <property type="entry name" value="PH domain-like"/>
    <property type="match status" value="1"/>
</dbReference>
<evidence type="ECO:0000256" key="1">
    <source>
        <dbReference type="ARBA" id="ARBA00022443"/>
    </source>
</evidence>
<dbReference type="PROSITE" id="PS50238">
    <property type="entry name" value="RHOGAP"/>
    <property type="match status" value="1"/>
</dbReference>
<keyword evidence="9" id="KW-1185">Reference proteome</keyword>
<feature type="compositionally biased region" description="Low complexity" evidence="4">
    <location>
        <begin position="593"/>
        <end position="604"/>
    </location>
</feature>
<keyword evidence="2" id="KW-0343">GTPase activation</keyword>
<feature type="domain" description="Rho-GAP" evidence="7">
    <location>
        <begin position="1527"/>
        <end position="1719"/>
    </location>
</feature>
<feature type="compositionally biased region" description="Basic and acidic residues" evidence="4">
    <location>
        <begin position="242"/>
        <end position="252"/>
    </location>
</feature>
<dbReference type="Gene3D" id="2.20.70.10">
    <property type="match status" value="1"/>
</dbReference>
<feature type="region of interest" description="Disordered" evidence="4">
    <location>
        <begin position="181"/>
        <end position="226"/>
    </location>
</feature>
<dbReference type="Pfam" id="PF00397">
    <property type="entry name" value="WW"/>
    <property type="match status" value="1"/>
</dbReference>
<dbReference type="PROSITE" id="PS50020">
    <property type="entry name" value="WW_DOMAIN_2"/>
    <property type="match status" value="2"/>
</dbReference>
<feature type="compositionally biased region" description="Low complexity" evidence="4">
    <location>
        <begin position="746"/>
        <end position="782"/>
    </location>
</feature>
<dbReference type="SUPFAM" id="SSF50044">
    <property type="entry name" value="SH3-domain"/>
    <property type="match status" value="1"/>
</dbReference>
<protein>
    <recommendedName>
        <fullName evidence="10">Rho GTPase-activating protein 12</fullName>
    </recommendedName>
</protein>
<dbReference type="InterPro" id="IPR036020">
    <property type="entry name" value="WW_dom_sf"/>
</dbReference>
<dbReference type="PANTHER" id="PTHR23176">
    <property type="entry name" value="RHO/RAC/CDC GTPASE-ACTIVATING PROTEIN"/>
    <property type="match status" value="1"/>
</dbReference>
<dbReference type="SMART" id="SM00456">
    <property type="entry name" value="WW"/>
    <property type="match status" value="3"/>
</dbReference>
<feature type="region of interest" description="Disordered" evidence="4">
    <location>
        <begin position="239"/>
        <end position="264"/>
    </location>
</feature>
<dbReference type="SUPFAM" id="SSF48350">
    <property type="entry name" value="GTPase activation domain, GAP"/>
    <property type="match status" value="1"/>
</dbReference>
<name>A0AAE1Q5I8_9EUCA</name>
<dbReference type="Proteomes" id="UP001292094">
    <property type="component" value="Unassembled WGS sequence"/>
</dbReference>
<evidence type="ECO:0000256" key="3">
    <source>
        <dbReference type="PROSITE-ProRule" id="PRU00192"/>
    </source>
</evidence>
<feature type="domain" description="WW" evidence="6">
    <location>
        <begin position="1282"/>
        <end position="1309"/>
    </location>
</feature>
<dbReference type="Gene3D" id="2.30.30.40">
    <property type="entry name" value="SH3 Domains"/>
    <property type="match status" value="1"/>
</dbReference>
<dbReference type="Pfam" id="PF00620">
    <property type="entry name" value="RhoGAP"/>
    <property type="match status" value="1"/>
</dbReference>
<feature type="region of interest" description="Disordered" evidence="4">
    <location>
        <begin position="946"/>
        <end position="969"/>
    </location>
</feature>
<dbReference type="InterPro" id="IPR008936">
    <property type="entry name" value="Rho_GTPase_activation_prot"/>
</dbReference>
<reference evidence="8" key="1">
    <citation type="submission" date="2023-11" db="EMBL/GenBank/DDBJ databases">
        <title>Genome assemblies of two species of porcelain crab, Petrolisthes cinctipes and Petrolisthes manimaculis (Anomura: Porcellanidae).</title>
        <authorList>
            <person name="Angst P."/>
        </authorList>
    </citation>
    <scope>NUCLEOTIDE SEQUENCE</scope>
    <source>
        <strain evidence="8">PB745_02</strain>
        <tissue evidence="8">Gill</tissue>
    </source>
</reference>
<organism evidence="8 9">
    <name type="scientific">Petrolisthes manimaculis</name>
    <dbReference type="NCBI Taxonomy" id="1843537"/>
    <lineage>
        <taxon>Eukaryota</taxon>
        <taxon>Metazoa</taxon>
        <taxon>Ecdysozoa</taxon>
        <taxon>Arthropoda</taxon>
        <taxon>Crustacea</taxon>
        <taxon>Multicrustacea</taxon>
        <taxon>Malacostraca</taxon>
        <taxon>Eumalacostraca</taxon>
        <taxon>Eucarida</taxon>
        <taxon>Decapoda</taxon>
        <taxon>Pleocyemata</taxon>
        <taxon>Anomura</taxon>
        <taxon>Galatheoidea</taxon>
        <taxon>Porcellanidae</taxon>
        <taxon>Petrolisthes</taxon>
    </lineage>
</organism>
<feature type="compositionally biased region" description="Basic and acidic residues" evidence="4">
    <location>
        <begin position="1466"/>
        <end position="1482"/>
    </location>
</feature>
<evidence type="ECO:0000256" key="4">
    <source>
        <dbReference type="SAM" id="MobiDB-lite"/>
    </source>
</evidence>
<gene>
    <name evidence="8" type="ORF">Pmani_009092</name>
</gene>
<evidence type="ECO:0008006" key="10">
    <source>
        <dbReference type="Google" id="ProtNLM"/>
    </source>
</evidence>
<evidence type="ECO:0000259" key="6">
    <source>
        <dbReference type="PROSITE" id="PS50020"/>
    </source>
</evidence>
<dbReference type="EMBL" id="JAWZYT010000700">
    <property type="protein sequence ID" value="KAK4320024.1"/>
    <property type="molecule type" value="Genomic_DNA"/>
</dbReference>
<evidence type="ECO:0000313" key="9">
    <source>
        <dbReference type="Proteomes" id="UP001292094"/>
    </source>
</evidence>
<evidence type="ECO:0000259" key="5">
    <source>
        <dbReference type="PROSITE" id="PS50002"/>
    </source>
</evidence>
<feature type="compositionally biased region" description="Pro residues" evidence="4">
    <location>
        <begin position="797"/>
        <end position="807"/>
    </location>
</feature>
<feature type="compositionally biased region" description="Basic residues" evidence="4">
    <location>
        <begin position="689"/>
        <end position="700"/>
    </location>
</feature>
<dbReference type="SUPFAM" id="SSF51045">
    <property type="entry name" value="WW domain"/>
    <property type="match status" value="2"/>
</dbReference>
<dbReference type="InterPro" id="IPR001452">
    <property type="entry name" value="SH3_domain"/>
</dbReference>
<feature type="compositionally biased region" description="Basic and acidic residues" evidence="4">
    <location>
        <begin position="539"/>
        <end position="575"/>
    </location>
</feature>
<feature type="compositionally biased region" description="Polar residues" evidence="4">
    <location>
        <begin position="192"/>
        <end position="207"/>
    </location>
</feature>
<feature type="domain" description="SH3" evidence="5">
    <location>
        <begin position="9"/>
        <end position="71"/>
    </location>
</feature>
<proteinExistence type="predicted"/>
<dbReference type="InterPro" id="IPR011993">
    <property type="entry name" value="PH-like_dom_sf"/>
</dbReference>
<dbReference type="CDD" id="cd00201">
    <property type="entry name" value="WW"/>
    <property type="match status" value="1"/>
</dbReference>
<evidence type="ECO:0000256" key="2">
    <source>
        <dbReference type="ARBA" id="ARBA00022468"/>
    </source>
</evidence>
<dbReference type="PANTHER" id="PTHR23176:SF129">
    <property type="entry name" value="RHO GTPASE ACTIVATING PROTEIN AT 16F, ISOFORM E-RELATED"/>
    <property type="match status" value="1"/>
</dbReference>
<feature type="compositionally biased region" description="Polar residues" evidence="4">
    <location>
        <begin position="576"/>
        <end position="588"/>
    </location>
</feature>
<accession>A0AAE1Q5I8</accession>
<keyword evidence="1 3" id="KW-0728">SH3 domain</keyword>
<dbReference type="InterPro" id="IPR036028">
    <property type="entry name" value="SH3-like_dom_sf"/>
</dbReference>
<dbReference type="PROSITE" id="PS50002">
    <property type="entry name" value="SH3"/>
    <property type="match status" value="1"/>
</dbReference>
<feature type="compositionally biased region" description="Basic and acidic residues" evidence="4">
    <location>
        <begin position="617"/>
        <end position="632"/>
    </location>
</feature>
<feature type="compositionally biased region" description="Polar residues" evidence="4">
    <location>
        <begin position="783"/>
        <end position="793"/>
    </location>
</feature>
<dbReference type="InterPro" id="IPR050729">
    <property type="entry name" value="Rho-GAP"/>
</dbReference>
<feature type="region of interest" description="Disordered" evidence="4">
    <location>
        <begin position="1061"/>
        <end position="1097"/>
    </location>
</feature>
<dbReference type="InterPro" id="IPR000198">
    <property type="entry name" value="RhoGAP_dom"/>
</dbReference>
<comment type="caution">
    <text evidence="8">The sequence shown here is derived from an EMBL/GenBank/DDBJ whole genome shotgun (WGS) entry which is preliminary data.</text>
</comment>